<evidence type="ECO:0000313" key="13">
    <source>
        <dbReference type="EMBL" id="SDB85883.1"/>
    </source>
</evidence>
<evidence type="ECO:0000256" key="1">
    <source>
        <dbReference type="ARBA" id="ARBA00004651"/>
    </source>
</evidence>
<keyword evidence="8 11" id="KW-0472">Membrane</keyword>
<feature type="transmembrane region" description="Helical" evidence="11">
    <location>
        <begin position="59"/>
        <end position="84"/>
    </location>
</feature>
<keyword evidence="2" id="KW-0813">Transport</keyword>
<evidence type="ECO:0000256" key="7">
    <source>
        <dbReference type="ARBA" id="ARBA00023065"/>
    </source>
</evidence>
<feature type="transmembrane region" description="Helical" evidence="11">
    <location>
        <begin position="28"/>
        <end position="47"/>
    </location>
</feature>
<dbReference type="GO" id="GO:0098719">
    <property type="term" value="P:sodium ion import across plasma membrane"/>
    <property type="evidence" value="ECO:0007669"/>
    <property type="project" value="TreeGrafter"/>
</dbReference>
<feature type="transmembrane region" description="Helical" evidence="11">
    <location>
        <begin position="389"/>
        <end position="412"/>
    </location>
</feature>
<name>A0A1G6GVJ6_9BACT</name>
<feature type="transmembrane region" description="Helical" evidence="11">
    <location>
        <begin position="361"/>
        <end position="383"/>
    </location>
</feature>
<feature type="transmembrane region" description="Helical" evidence="11">
    <location>
        <begin position="319"/>
        <end position="340"/>
    </location>
</feature>
<feature type="coiled-coil region" evidence="10">
    <location>
        <begin position="657"/>
        <end position="684"/>
    </location>
</feature>
<accession>A0A1G6GVJ6</accession>
<reference evidence="13 14" key="1">
    <citation type="submission" date="2016-09" db="EMBL/GenBank/DDBJ databases">
        <authorList>
            <person name="Capua I."/>
            <person name="De Benedictis P."/>
            <person name="Joannis T."/>
            <person name="Lombin L.H."/>
            <person name="Cattoli G."/>
        </authorList>
    </citation>
    <scope>NUCLEOTIDE SEQUENCE [LARGE SCALE GENOMIC DNA]</scope>
    <source>
        <strain evidence="13 14">A7P-90m</strain>
    </source>
</reference>
<dbReference type="GO" id="GO:0005886">
    <property type="term" value="C:plasma membrane"/>
    <property type="evidence" value="ECO:0007669"/>
    <property type="project" value="UniProtKB-SubCell"/>
</dbReference>
<evidence type="ECO:0000256" key="4">
    <source>
        <dbReference type="ARBA" id="ARBA00022692"/>
    </source>
</evidence>
<dbReference type="GO" id="GO:0051453">
    <property type="term" value="P:regulation of intracellular pH"/>
    <property type="evidence" value="ECO:0007669"/>
    <property type="project" value="TreeGrafter"/>
</dbReference>
<evidence type="ECO:0000256" key="3">
    <source>
        <dbReference type="ARBA" id="ARBA00022475"/>
    </source>
</evidence>
<dbReference type="EMBL" id="FMYP01000004">
    <property type="protein sequence ID" value="SDB85883.1"/>
    <property type="molecule type" value="Genomic_DNA"/>
</dbReference>
<evidence type="ECO:0000256" key="9">
    <source>
        <dbReference type="ARBA" id="ARBA00023201"/>
    </source>
</evidence>
<feature type="transmembrane region" description="Helical" evidence="11">
    <location>
        <begin position="202"/>
        <end position="224"/>
    </location>
</feature>
<evidence type="ECO:0000259" key="12">
    <source>
        <dbReference type="Pfam" id="PF00999"/>
    </source>
</evidence>
<evidence type="ECO:0000256" key="10">
    <source>
        <dbReference type="SAM" id="Coils"/>
    </source>
</evidence>
<proteinExistence type="predicted"/>
<evidence type="ECO:0000256" key="8">
    <source>
        <dbReference type="ARBA" id="ARBA00023136"/>
    </source>
</evidence>
<dbReference type="STRING" id="1640674.SAMN05216323_100460"/>
<dbReference type="Pfam" id="PF00999">
    <property type="entry name" value="Na_H_Exchanger"/>
    <property type="match status" value="1"/>
</dbReference>
<evidence type="ECO:0000256" key="11">
    <source>
        <dbReference type="SAM" id="Phobius"/>
    </source>
</evidence>
<dbReference type="InterPro" id="IPR018422">
    <property type="entry name" value="Cation/H_exchanger_CPA1"/>
</dbReference>
<keyword evidence="14" id="KW-1185">Reference proteome</keyword>
<sequence>MEPLLFIIIALILGTLTRHLLKKMPIPYTVLLVVIGLLLGAATRFHWIDESFELVLGAISWAGVINPHVVFFVFLPTLVFEAAFGMDWHTFRKTSVNATLLAGPGIIIALGLTAVLLIGVKVFGIGLAGWSWPIALMFGAVISASDPVAVVAILKELGASKKLSTLIDGEAILNDGTAIVLFMVFYIPLSGQATELNPFLDFLKVAIGGMLLGLIMGRAVMYWLKNVFNDPIVEIVVLLASAYLVFFIAEEFLHVSGVLSLFGLGITMASVGKTRISPEVNKFLHEFWELAVYIANTLIFIIVGVVIASRINFTPTDFIVLLILYVGIHVARAIMIALLYPLMKRAGYGITFHEAIVTWYGALRGAVGLALALIVAGMANLPVEVRDQFLFLTAGIVLLTLLVNATTIKLIVDKLGMTRVAASKAVVLNQTYVAVSEEMEAELLKITSSRYYKNADADVVRSYLPRYKKVKVEHPQKSSELAELRRRVLEKEKASYWEQFNRGIISSDTVIKLTEAISEMLDSNGNMPLDQRHDLEDMLRNSRFLNNLQRVSWLFAIYRQLNYNKLVLSYDFGMGFVEAQNANLKLIDGFKEGMEDASASETNSEQLRDEISQNIIHGQTFIRNFKRFHPGIYIEVATKKAVQTLLNTEKSKVDELVESGRIDLVEAEKLLESIEERMKMIQKFRYHTRKIKEE</sequence>
<evidence type="ECO:0000256" key="2">
    <source>
        <dbReference type="ARBA" id="ARBA00022448"/>
    </source>
</evidence>
<evidence type="ECO:0000256" key="5">
    <source>
        <dbReference type="ARBA" id="ARBA00022989"/>
    </source>
</evidence>
<dbReference type="OrthoDB" id="9774146at2"/>
<dbReference type="PANTHER" id="PTHR10110:SF86">
    <property type="entry name" value="SODIUM_HYDROGEN EXCHANGER 7"/>
    <property type="match status" value="1"/>
</dbReference>
<keyword evidence="5 11" id="KW-1133">Transmembrane helix</keyword>
<keyword evidence="10" id="KW-0175">Coiled coil</keyword>
<feature type="transmembrane region" description="Helical" evidence="11">
    <location>
        <begin position="96"/>
        <end position="118"/>
    </location>
</feature>
<feature type="domain" description="Cation/H+ exchanger transmembrane" evidence="12">
    <location>
        <begin position="8"/>
        <end position="413"/>
    </location>
</feature>
<dbReference type="Gene3D" id="6.10.140.1330">
    <property type="match status" value="1"/>
</dbReference>
<feature type="transmembrane region" description="Helical" evidence="11">
    <location>
        <begin position="293"/>
        <end position="313"/>
    </location>
</feature>
<evidence type="ECO:0000313" key="14">
    <source>
        <dbReference type="Proteomes" id="UP000199452"/>
    </source>
</evidence>
<dbReference type="AlphaFoldDB" id="A0A1G6GVJ6"/>
<dbReference type="GO" id="GO:0015386">
    <property type="term" value="F:potassium:proton antiporter activity"/>
    <property type="evidence" value="ECO:0007669"/>
    <property type="project" value="TreeGrafter"/>
</dbReference>
<protein>
    <submittedName>
        <fullName evidence="13">Sodium/proton antiporter, CPA1 family</fullName>
    </submittedName>
</protein>
<dbReference type="GO" id="GO:0015385">
    <property type="term" value="F:sodium:proton antiporter activity"/>
    <property type="evidence" value="ECO:0007669"/>
    <property type="project" value="InterPro"/>
</dbReference>
<comment type="subcellular location">
    <subcellularLocation>
        <location evidence="1">Cell membrane</location>
        <topology evidence="1">Multi-pass membrane protein</topology>
    </subcellularLocation>
</comment>
<dbReference type="PANTHER" id="PTHR10110">
    <property type="entry name" value="SODIUM/HYDROGEN EXCHANGER"/>
    <property type="match status" value="1"/>
</dbReference>
<keyword evidence="6" id="KW-0915">Sodium</keyword>
<feature type="transmembrane region" description="Helical" evidence="11">
    <location>
        <begin position="231"/>
        <end position="249"/>
    </location>
</feature>
<keyword evidence="4 11" id="KW-0812">Transmembrane</keyword>
<feature type="transmembrane region" description="Helical" evidence="11">
    <location>
        <begin position="6"/>
        <end position="21"/>
    </location>
</feature>
<gene>
    <name evidence="13" type="ORF">SAMN05216323_100460</name>
</gene>
<dbReference type="RefSeq" id="WP_092435035.1">
    <property type="nucleotide sequence ID" value="NZ_FMYP01000004.1"/>
</dbReference>
<keyword evidence="3" id="KW-1003">Cell membrane</keyword>
<feature type="transmembrane region" description="Helical" evidence="11">
    <location>
        <begin position="166"/>
        <end position="187"/>
    </location>
</feature>
<feature type="transmembrane region" description="Helical" evidence="11">
    <location>
        <begin position="130"/>
        <end position="154"/>
    </location>
</feature>
<keyword evidence="7" id="KW-0406">Ion transport</keyword>
<evidence type="ECO:0000256" key="6">
    <source>
        <dbReference type="ARBA" id="ARBA00023053"/>
    </source>
</evidence>
<dbReference type="Proteomes" id="UP000199452">
    <property type="component" value="Unassembled WGS sequence"/>
</dbReference>
<keyword evidence="9" id="KW-0739">Sodium transport</keyword>
<organism evidence="13 14">
    <name type="scientific">Williamwhitmania taraxaci</name>
    <dbReference type="NCBI Taxonomy" id="1640674"/>
    <lineage>
        <taxon>Bacteria</taxon>
        <taxon>Pseudomonadati</taxon>
        <taxon>Bacteroidota</taxon>
        <taxon>Bacteroidia</taxon>
        <taxon>Bacteroidales</taxon>
        <taxon>Williamwhitmaniaceae</taxon>
        <taxon>Williamwhitmania</taxon>
    </lineage>
</organism>
<dbReference type="InterPro" id="IPR006153">
    <property type="entry name" value="Cation/H_exchanger_TM"/>
</dbReference>